<dbReference type="Proteomes" id="UP001162992">
    <property type="component" value="Chromosome 17"/>
</dbReference>
<gene>
    <name evidence="1" type="ORF">O6H91_17G032700</name>
</gene>
<protein>
    <submittedName>
        <fullName evidence="1">Uncharacterized protein</fullName>
    </submittedName>
</protein>
<reference evidence="2" key="1">
    <citation type="journal article" date="2024" name="Proc. Natl. Acad. Sci. U.S.A.">
        <title>Extraordinary preservation of gene collinearity over three hundred million years revealed in homosporous lycophytes.</title>
        <authorList>
            <person name="Li C."/>
            <person name="Wickell D."/>
            <person name="Kuo L.Y."/>
            <person name="Chen X."/>
            <person name="Nie B."/>
            <person name="Liao X."/>
            <person name="Peng D."/>
            <person name="Ji J."/>
            <person name="Jenkins J."/>
            <person name="Williams M."/>
            <person name="Shu S."/>
            <person name="Plott C."/>
            <person name="Barry K."/>
            <person name="Rajasekar S."/>
            <person name="Grimwood J."/>
            <person name="Han X."/>
            <person name="Sun S."/>
            <person name="Hou Z."/>
            <person name="He W."/>
            <person name="Dai G."/>
            <person name="Sun C."/>
            <person name="Schmutz J."/>
            <person name="Leebens-Mack J.H."/>
            <person name="Li F.W."/>
            <person name="Wang L."/>
        </authorList>
    </citation>
    <scope>NUCLEOTIDE SEQUENCE [LARGE SCALE GENOMIC DNA]</scope>
    <source>
        <strain evidence="2">cv. PW_Plant_1</strain>
    </source>
</reference>
<name>A0ACC2B5J1_DIPCM</name>
<accession>A0ACC2B5J1</accession>
<dbReference type="EMBL" id="CM055108">
    <property type="protein sequence ID" value="KAJ7525019.1"/>
    <property type="molecule type" value="Genomic_DNA"/>
</dbReference>
<proteinExistence type="predicted"/>
<comment type="caution">
    <text evidence="1">The sequence shown here is derived from an EMBL/GenBank/DDBJ whole genome shotgun (WGS) entry which is preliminary data.</text>
</comment>
<evidence type="ECO:0000313" key="1">
    <source>
        <dbReference type="EMBL" id="KAJ7525019.1"/>
    </source>
</evidence>
<sequence>MEGRWNGYENLVDRLQSILAAPKGSKPSASSSTQSKPSSFPRASQSQSSQLHSLPSASHPCVVKTETISESSAQPLGTLSNEVIMQEAVPCPGSSSGGLIVTSLPKIPSPTNSFSTDVTKMPNAPPRPRGHRRAQSEIAFRLPDDAAFEHELDLQSPELPTLSDDAGEDLFNMYIDMEKINACTFPSCTLPGSTSPSEISTDPQPVHHSRSISMDEVLEFSNVIGGTGTTAQSHISPPDGRRVRHQHSASMDGSTSYNHDFLTSDPDSIEAKKALAASKLADLALLDPKRAKRILANRQSAARSKERKLHYILELERKVQKLQTEATTLSAQLTMLQRDTNSLTTENHELKFRLQAMEQQSHLRDALNEALKEEVQRLKLTRQLAVSNGQAMNVGGEHFSVRQQYFELPQLHLTAQHFQQLQQAQGQINDQSSSQQAHSDFTSSSLVSVGASVDRVSQSGASIASNNCLQKYASIHGSLYLWLEKLSYDVWETILIGSLAENNGGSSW</sequence>
<organism evidence="1 2">
    <name type="scientific">Diphasiastrum complanatum</name>
    <name type="common">Issler's clubmoss</name>
    <name type="synonym">Lycopodium complanatum</name>
    <dbReference type="NCBI Taxonomy" id="34168"/>
    <lineage>
        <taxon>Eukaryota</taxon>
        <taxon>Viridiplantae</taxon>
        <taxon>Streptophyta</taxon>
        <taxon>Embryophyta</taxon>
        <taxon>Tracheophyta</taxon>
        <taxon>Lycopodiopsida</taxon>
        <taxon>Lycopodiales</taxon>
        <taxon>Lycopodiaceae</taxon>
        <taxon>Lycopodioideae</taxon>
        <taxon>Diphasiastrum</taxon>
    </lineage>
</organism>
<keyword evidence="2" id="KW-1185">Reference proteome</keyword>
<evidence type="ECO:0000313" key="2">
    <source>
        <dbReference type="Proteomes" id="UP001162992"/>
    </source>
</evidence>